<reference evidence="1" key="2">
    <citation type="journal article" date="2015" name="Data Brief">
        <title>Shoot transcriptome of the giant reed, Arundo donax.</title>
        <authorList>
            <person name="Barrero R.A."/>
            <person name="Guerrero F.D."/>
            <person name="Moolhuijzen P."/>
            <person name="Goolsby J.A."/>
            <person name="Tidwell J."/>
            <person name="Bellgard S.E."/>
            <person name="Bellgard M.I."/>
        </authorList>
    </citation>
    <scope>NUCLEOTIDE SEQUENCE</scope>
    <source>
        <tissue evidence="1">Shoot tissue taken approximately 20 cm above the soil surface</tissue>
    </source>
</reference>
<dbReference type="EMBL" id="GBRH01282841">
    <property type="protein sequence ID" value="JAD15054.1"/>
    <property type="molecule type" value="Transcribed_RNA"/>
</dbReference>
<organism evidence="1">
    <name type="scientific">Arundo donax</name>
    <name type="common">Giant reed</name>
    <name type="synonym">Donax arundinaceus</name>
    <dbReference type="NCBI Taxonomy" id="35708"/>
    <lineage>
        <taxon>Eukaryota</taxon>
        <taxon>Viridiplantae</taxon>
        <taxon>Streptophyta</taxon>
        <taxon>Embryophyta</taxon>
        <taxon>Tracheophyta</taxon>
        <taxon>Spermatophyta</taxon>
        <taxon>Magnoliopsida</taxon>
        <taxon>Liliopsida</taxon>
        <taxon>Poales</taxon>
        <taxon>Poaceae</taxon>
        <taxon>PACMAD clade</taxon>
        <taxon>Arundinoideae</taxon>
        <taxon>Arundineae</taxon>
        <taxon>Arundo</taxon>
    </lineage>
</organism>
<evidence type="ECO:0000313" key="1">
    <source>
        <dbReference type="EMBL" id="JAD15054.1"/>
    </source>
</evidence>
<accession>A0A0A8XNL2</accession>
<proteinExistence type="predicted"/>
<dbReference type="AlphaFoldDB" id="A0A0A8XNL2"/>
<name>A0A0A8XNL2_ARUDO</name>
<reference evidence="1" key="1">
    <citation type="submission" date="2014-09" db="EMBL/GenBank/DDBJ databases">
        <authorList>
            <person name="Magalhaes I.L.F."/>
            <person name="Oliveira U."/>
            <person name="Santos F.R."/>
            <person name="Vidigal T.H.D.A."/>
            <person name="Brescovit A.D."/>
            <person name="Santos A.J."/>
        </authorList>
    </citation>
    <scope>NUCLEOTIDE SEQUENCE</scope>
    <source>
        <tissue evidence="1">Shoot tissue taken approximately 20 cm above the soil surface</tissue>
    </source>
</reference>
<sequence>MEATLVSCRQTTSGRAEATTLRTTSLHAFLFRPLTFQIKMFDISMSTDATTPMQLITCR</sequence>
<protein>
    <submittedName>
        <fullName evidence="1">Uncharacterized protein</fullName>
    </submittedName>
</protein>